<feature type="compositionally biased region" description="Polar residues" evidence="1">
    <location>
        <begin position="65"/>
        <end position="83"/>
    </location>
</feature>
<feature type="region of interest" description="Disordered" evidence="1">
    <location>
        <begin position="47"/>
        <end position="84"/>
    </location>
</feature>
<proteinExistence type="predicted"/>
<reference evidence="2 3" key="1">
    <citation type="submission" date="2021-06" db="EMBL/GenBank/DDBJ databases">
        <authorList>
            <person name="Kallberg Y."/>
            <person name="Tangrot J."/>
            <person name="Rosling A."/>
        </authorList>
    </citation>
    <scope>NUCLEOTIDE SEQUENCE [LARGE SCALE GENOMIC DNA]</scope>
    <source>
        <strain evidence="2 3">120-4 pot B 10/14</strain>
    </source>
</reference>
<comment type="caution">
    <text evidence="2">The sequence shown here is derived from an EMBL/GenBank/DDBJ whole genome shotgun (WGS) entry which is preliminary data.</text>
</comment>
<accession>A0ABN7VBJ5</accession>
<sequence>MRSFAMHMNTMQKKEKEDLEQIINTYFAISIQSPLYTSFLSTSRNKTLSNQKGYESDSEKSDKSPSTITEELQSNASAQNSLFKKQKVTKEKLAELNDLYHITRDSQLHHDFLVQITENKEIIEEEKKREKN</sequence>
<name>A0ABN7VBJ5_GIGMA</name>
<organism evidence="2 3">
    <name type="scientific">Gigaspora margarita</name>
    <dbReference type="NCBI Taxonomy" id="4874"/>
    <lineage>
        <taxon>Eukaryota</taxon>
        <taxon>Fungi</taxon>
        <taxon>Fungi incertae sedis</taxon>
        <taxon>Mucoromycota</taxon>
        <taxon>Glomeromycotina</taxon>
        <taxon>Glomeromycetes</taxon>
        <taxon>Diversisporales</taxon>
        <taxon>Gigasporaceae</taxon>
        <taxon>Gigaspora</taxon>
    </lineage>
</organism>
<dbReference type="Proteomes" id="UP000789901">
    <property type="component" value="Unassembled WGS sequence"/>
</dbReference>
<evidence type="ECO:0000313" key="3">
    <source>
        <dbReference type="Proteomes" id="UP000789901"/>
    </source>
</evidence>
<evidence type="ECO:0000313" key="2">
    <source>
        <dbReference type="EMBL" id="CAG8754302.1"/>
    </source>
</evidence>
<dbReference type="EMBL" id="CAJVQB010012281">
    <property type="protein sequence ID" value="CAG8754302.1"/>
    <property type="molecule type" value="Genomic_DNA"/>
</dbReference>
<keyword evidence="3" id="KW-1185">Reference proteome</keyword>
<evidence type="ECO:0000256" key="1">
    <source>
        <dbReference type="SAM" id="MobiDB-lite"/>
    </source>
</evidence>
<gene>
    <name evidence="2" type="ORF">GMARGA_LOCUS16748</name>
</gene>
<feature type="compositionally biased region" description="Basic and acidic residues" evidence="1">
    <location>
        <begin position="54"/>
        <end position="63"/>
    </location>
</feature>
<protein>
    <submittedName>
        <fullName evidence="2">39153_t:CDS:1</fullName>
    </submittedName>
</protein>